<dbReference type="InterPro" id="IPR019775">
    <property type="entry name" value="WD40_repeat_CS"/>
</dbReference>
<feature type="repeat" description="WD" evidence="3">
    <location>
        <begin position="393"/>
        <end position="435"/>
    </location>
</feature>
<keyword evidence="6" id="KW-0012">Acyltransferase</keyword>
<dbReference type="Proteomes" id="UP000054498">
    <property type="component" value="Unassembled WGS sequence"/>
</dbReference>
<dbReference type="Pfam" id="PF00400">
    <property type="entry name" value="WD40"/>
    <property type="match status" value="6"/>
</dbReference>
<feature type="domain" description="Pre-mRNA processing factor 4 (PRP4)-like" evidence="5">
    <location>
        <begin position="46"/>
        <end position="91"/>
    </location>
</feature>
<dbReference type="GO" id="GO:0017070">
    <property type="term" value="F:U6 snRNA binding"/>
    <property type="evidence" value="ECO:0007669"/>
    <property type="project" value="TreeGrafter"/>
</dbReference>
<dbReference type="EMBL" id="KK100428">
    <property type="protein sequence ID" value="KIZ06000.1"/>
    <property type="molecule type" value="Genomic_DNA"/>
</dbReference>
<dbReference type="Pfam" id="PF08799">
    <property type="entry name" value="PRP4"/>
    <property type="match status" value="1"/>
</dbReference>
<dbReference type="SMART" id="SM00320">
    <property type="entry name" value="WD40"/>
    <property type="match status" value="7"/>
</dbReference>
<dbReference type="GO" id="GO:0046540">
    <property type="term" value="C:U4/U6 x U5 tri-snRNP complex"/>
    <property type="evidence" value="ECO:0007669"/>
    <property type="project" value="TreeGrafter"/>
</dbReference>
<dbReference type="STRING" id="145388.A0A0D2MTV8"/>
<dbReference type="EC" id="2.3.1.48" evidence="6"/>
<dbReference type="KEGG" id="mng:MNEG_1956"/>
<dbReference type="SUPFAM" id="SSF158230">
    <property type="entry name" value="PRP4-like"/>
    <property type="match status" value="1"/>
</dbReference>
<feature type="repeat" description="WD" evidence="3">
    <location>
        <begin position="309"/>
        <end position="350"/>
    </location>
</feature>
<dbReference type="InterPro" id="IPR014906">
    <property type="entry name" value="PRP4-like"/>
</dbReference>
<evidence type="ECO:0000256" key="4">
    <source>
        <dbReference type="SAM" id="MobiDB-lite"/>
    </source>
</evidence>
<dbReference type="GeneID" id="25734834"/>
<organism evidence="6 7">
    <name type="scientific">Monoraphidium neglectum</name>
    <dbReference type="NCBI Taxonomy" id="145388"/>
    <lineage>
        <taxon>Eukaryota</taxon>
        <taxon>Viridiplantae</taxon>
        <taxon>Chlorophyta</taxon>
        <taxon>core chlorophytes</taxon>
        <taxon>Chlorophyceae</taxon>
        <taxon>CS clade</taxon>
        <taxon>Sphaeropleales</taxon>
        <taxon>Selenastraceae</taxon>
        <taxon>Monoraphidium</taxon>
    </lineage>
</organism>
<dbReference type="AlphaFoldDB" id="A0A0D2MTV8"/>
<dbReference type="Gene3D" id="4.10.280.110">
    <property type="entry name" value="Pre-mRNA processing factor 4 domain"/>
    <property type="match status" value="1"/>
</dbReference>
<feature type="compositionally biased region" description="Acidic residues" evidence="4">
    <location>
        <begin position="470"/>
        <end position="479"/>
    </location>
</feature>
<evidence type="ECO:0000256" key="3">
    <source>
        <dbReference type="PROSITE-ProRule" id="PRU00221"/>
    </source>
</evidence>
<dbReference type="SMART" id="SM00500">
    <property type="entry name" value="SFM"/>
    <property type="match status" value="1"/>
</dbReference>
<evidence type="ECO:0000256" key="1">
    <source>
        <dbReference type="ARBA" id="ARBA00022574"/>
    </source>
</evidence>
<dbReference type="PROSITE" id="PS50294">
    <property type="entry name" value="WD_REPEATS_REGION"/>
    <property type="match status" value="4"/>
</dbReference>
<proteinExistence type="predicted"/>
<evidence type="ECO:0000259" key="5">
    <source>
        <dbReference type="SMART" id="SM00500"/>
    </source>
</evidence>
<keyword evidence="6" id="KW-0808">Transferase</keyword>
<dbReference type="InterPro" id="IPR015943">
    <property type="entry name" value="WD40/YVTN_repeat-like_dom_sf"/>
</dbReference>
<dbReference type="GO" id="GO:0061733">
    <property type="term" value="F:protein-lysine-acetyltransferase activity"/>
    <property type="evidence" value="ECO:0007669"/>
    <property type="project" value="UniProtKB-EC"/>
</dbReference>
<dbReference type="InterPro" id="IPR020472">
    <property type="entry name" value="WD40_PAC1"/>
</dbReference>
<sequence>MYTAQRAPPPRSTTTRQASRREREEQEKLLAEFELRRKIRATLVPTDDAKVREMLRQLGEPVTLFGEREMERRDRLKKIIAERDVTGLEGAPVTGALVLEEQVVVQKEVFYTEGTQELQQARMEVAVWSLGRAAARVRAAKRLREDLGSLKAAKASREASEAAAKKLAQQSSEIGDDRPVGGCAFSPDGAVLAACGWGGAVNLWRATDSSNVARLRGFRAHPERATGIAWHPQATLGQSEEAANLLTGSADGTAALFSMAGQQLRMLEGHTDRLGRVAWHPMGRHVATPSFDSTWRLWDAETGACLLEQEGHSRGVYAVAFHPDGSLAGSVGLDAIGRVWDCRTGRSVQVLEGHVKQVLCIDFAPNGYQIATGSDDHTVRVWDLRKRACAYCLPAHRSLVSAVRWQPDAGHYLLTASYDATIKVWSTRDWSLLKVLAGHEGKVMAADIAPQPPAGAAQQRQQQQHREDGGGEMDVDGEEGAAAGGAPQHLIGSAGYDRTVKLWAPQDTPDLFGGDDGLPF</sequence>
<accession>A0A0D2MTV8</accession>
<evidence type="ECO:0000313" key="6">
    <source>
        <dbReference type="EMBL" id="KIZ06000.1"/>
    </source>
</evidence>
<keyword evidence="2" id="KW-0677">Repeat</keyword>
<dbReference type="PANTHER" id="PTHR19846">
    <property type="entry name" value="WD40 REPEAT PROTEIN"/>
    <property type="match status" value="1"/>
</dbReference>
<protein>
    <submittedName>
        <fullName evidence="6">Putative PRP4 pre-mRNA processing factor 4 like protein</fullName>
        <ecNumber evidence="6">2.3.1.48</ecNumber>
    </submittedName>
</protein>
<dbReference type="FunFam" id="2.130.10.10:FF:000411">
    <property type="entry name" value="U4/U6 small nuclear ribonucleoprotein Prp4"/>
    <property type="match status" value="1"/>
</dbReference>
<gene>
    <name evidence="6" type="ORF">MNEG_1956</name>
</gene>
<dbReference type="PRINTS" id="PR00320">
    <property type="entry name" value="GPROTEINBRPT"/>
</dbReference>
<keyword evidence="1 3" id="KW-0853">WD repeat</keyword>
<dbReference type="GO" id="GO:0030621">
    <property type="term" value="F:U4 snRNA binding"/>
    <property type="evidence" value="ECO:0007669"/>
    <property type="project" value="TreeGrafter"/>
</dbReference>
<keyword evidence="7" id="KW-1185">Reference proteome</keyword>
<dbReference type="PROSITE" id="PS50082">
    <property type="entry name" value="WD_REPEATS_2"/>
    <property type="match status" value="4"/>
</dbReference>
<reference evidence="6 7" key="1">
    <citation type="journal article" date="2013" name="BMC Genomics">
        <title>Reconstruction of the lipid metabolism for the microalga Monoraphidium neglectum from its genome sequence reveals characteristics suitable for biofuel production.</title>
        <authorList>
            <person name="Bogen C."/>
            <person name="Al-Dilaimi A."/>
            <person name="Albersmeier A."/>
            <person name="Wichmann J."/>
            <person name="Grundmann M."/>
            <person name="Rupp O."/>
            <person name="Lauersen K.J."/>
            <person name="Blifernez-Klassen O."/>
            <person name="Kalinowski J."/>
            <person name="Goesmann A."/>
            <person name="Mussgnug J.H."/>
            <person name="Kruse O."/>
        </authorList>
    </citation>
    <scope>NUCLEOTIDE SEQUENCE [LARGE SCALE GENOMIC DNA]</scope>
    <source>
        <strain evidence="6 7">SAG 48.87</strain>
    </source>
</reference>
<dbReference type="Gene3D" id="2.130.10.10">
    <property type="entry name" value="YVTN repeat-like/Quinoprotein amine dehydrogenase"/>
    <property type="match status" value="2"/>
</dbReference>
<feature type="repeat" description="WD" evidence="3">
    <location>
        <begin position="351"/>
        <end position="385"/>
    </location>
</feature>
<dbReference type="InterPro" id="IPR036285">
    <property type="entry name" value="PRP4-like_sf"/>
</dbReference>
<dbReference type="PANTHER" id="PTHR19846:SF0">
    <property type="entry name" value="PRE-MRNA PROCESSING FACTOR 4"/>
    <property type="match status" value="1"/>
</dbReference>
<dbReference type="GO" id="GO:0000398">
    <property type="term" value="P:mRNA splicing, via spliceosome"/>
    <property type="evidence" value="ECO:0007669"/>
    <property type="project" value="TreeGrafter"/>
</dbReference>
<dbReference type="InterPro" id="IPR001680">
    <property type="entry name" value="WD40_rpt"/>
</dbReference>
<feature type="repeat" description="WD" evidence="3">
    <location>
        <begin position="267"/>
        <end position="308"/>
    </location>
</feature>
<dbReference type="InterPro" id="IPR036322">
    <property type="entry name" value="WD40_repeat_dom_sf"/>
</dbReference>
<feature type="region of interest" description="Disordered" evidence="4">
    <location>
        <begin position="1"/>
        <end position="25"/>
    </location>
</feature>
<feature type="region of interest" description="Disordered" evidence="4">
    <location>
        <begin position="451"/>
        <end position="490"/>
    </location>
</feature>
<evidence type="ECO:0000313" key="7">
    <source>
        <dbReference type="Proteomes" id="UP000054498"/>
    </source>
</evidence>
<dbReference type="CDD" id="cd00200">
    <property type="entry name" value="WD40"/>
    <property type="match status" value="1"/>
</dbReference>
<dbReference type="SUPFAM" id="SSF50978">
    <property type="entry name" value="WD40 repeat-like"/>
    <property type="match status" value="1"/>
</dbReference>
<feature type="compositionally biased region" description="Low complexity" evidence="4">
    <location>
        <begin position="1"/>
        <end position="17"/>
    </location>
</feature>
<dbReference type="RefSeq" id="XP_013905019.1">
    <property type="nucleotide sequence ID" value="XM_014049565.1"/>
</dbReference>
<name>A0A0D2MTV8_9CHLO</name>
<feature type="compositionally biased region" description="Low complexity" evidence="4">
    <location>
        <begin position="451"/>
        <end position="462"/>
    </location>
</feature>
<dbReference type="PROSITE" id="PS00678">
    <property type="entry name" value="WD_REPEATS_1"/>
    <property type="match status" value="1"/>
</dbReference>
<dbReference type="OrthoDB" id="540662at2759"/>
<evidence type="ECO:0000256" key="2">
    <source>
        <dbReference type="ARBA" id="ARBA00022737"/>
    </source>
</evidence>